<keyword evidence="6" id="KW-0539">Nucleus</keyword>
<evidence type="ECO:0000256" key="2">
    <source>
        <dbReference type="ARBA" id="ARBA00022723"/>
    </source>
</evidence>
<evidence type="ECO:0000256" key="6">
    <source>
        <dbReference type="ARBA" id="ARBA00023242"/>
    </source>
</evidence>
<evidence type="ECO:0000256" key="1">
    <source>
        <dbReference type="ARBA" id="ARBA00004123"/>
    </source>
</evidence>
<dbReference type="PROSITE" id="PS00028">
    <property type="entry name" value="ZINC_FINGER_C2H2_1"/>
    <property type="match status" value="3"/>
</dbReference>
<dbReference type="PANTHER" id="PTHR14003">
    <property type="entry name" value="TRANSCRIPTIONAL REPRESSOR PROTEIN YY"/>
    <property type="match status" value="1"/>
</dbReference>
<dbReference type="GO" id="GO:0008270">
    <property type="term" value="F:zinc ion binding"/>
    <property type="evidence" value="ECO:0007669"/>
    <property type="project" value="UniProtKB-KW"/>
</dbReference>
<evidence type="ECO:0000256" key="4">
    <source>
        <dbReference type="ARBA" id="ARBA00022771"/>
    </source>
</evidence>
<reference evidence="10" key="1">
    <citation type="submission" date="2022-08" db="EMBL/GenBank/DDBJ databases">
        <title>A Global Phylogenomic Analysis of the Shiitake Genus Lentinula.</title>
        <authorList>
            <consortium name="DOE Joint Genome Institute"/>
            <person name="Sierra-Patev S."/>
            <person name="Min B."/>
            <person name="Naranjo-Ortiz M."/>
            <person name="Looney B."/>
            <person name="Konkel Z."/>
            <person name="Slot J.C."/>
            <person name="Sakamoto Y."/>
            <person name="Steenwyk J.L."/>
            <person name="Rokas A."/>
            <person name="Carro J."/>
            <person name="Camarero S."/>
            <person name="Ferreira P."/>
            <person name="Molpeceres G."/>
            <person name="Ruiz-Duenas F.J."/>
            <person name="Serrano A."/>
            <person name="Henrissat B."/>
            <person name="Drula E."/>
            <person name="Hughes K.W."/>
            <person name="Mata J.L."/>
            <person name="Ishikawa N.K."/>
            <person name="Vargas-Isla R."/>
            <person name="Ushijima S."/>
            <person name="Smith C.A."/>
            <person name="Ahrendt S."/>
            <person name="Andreopoulos W."/>
            <person name="He G."/>
            <person name="Labutti K."/>
            <person name="Lipzen A."/>
            <person name="Ng V."/>
            <person name="Riley R."/>
            <person name="Sandor L."/>
            <person name="Barry K."/>
            <person name="Martinez A.T."/>
            <person name="Xiao Y."/>
            <person name="Gibbons J.G."/>
            <person name="Terashima K."/>
            <person name="Grigoriev I.V."/>
            <person name="Hibbett D.S."/>
        </authorList>
    </citation>
    <scope>NUCLEOTIDE SEQUENCE</scope>
    <source>
        <strain evidence="10">JLM2183</strain>
    </source>
</reference>
<keyword evidence="3" id="KW-0677">Repeat</keyword>
<dbReference type="GO" id="GO:0031519">
    <property type="term" value="C:PcG protein complex"/>
    <property type="evidence" value="ECO:0007669"/>
    <property type="project" value="TreeGrafter"/>
</dbReference>
<accession>A0A9W9DPU1</accession>
<protein>
    <recommendedName>
        <fullName evidence="9">C2H2-type domain-containing protein</fullName>
    </recommendedName>
</protein>
<proteinExistence type="predicted"/>
<feature type="compositionally biased region" description="Low complexity" evidence="8">
    <location>
        <begin position="291"/>
        <end position="302"/>
    </location>
</feature>
<dbReference type="OrthoDB" id="654211at2759"/>
<feature type="domain" description="C2H2-type" evidence="9">
    <location>
        <begin position="80"/>
        <end position="108"/>
    </location>
</feature>
<name>A0A9W9DPU1_9AGAR</name>
<dbReference type="InterPro" id="IPR036236">
    <property type="entry name" value="Znf_C2H2_sf"/>
</dbReference>
<evidence type="ECO:0000256" key="8">
    <source>
        <dbReference type="SAM" id="MobiDB-lite"/>
    </source>
</evidence>
<dbReference type="Proteomes" id="UP001150266">
    <property type="component" value="Unassembled WGS sequence"/>
</dbReference>
<dbReference type="GO" id="GO:0000978">
    <property type="term" value="F:RNA polymerase II cis-regulatory region sequence-specific DNA binding"/>
    <property type="evidence" value="ECO:0007669"/>
    <property type="project" value="TreeGrafter"/>
</dbReference>
<dbReference type="SUPFAM" id="SSF57667">
    <property type="entry name" value="beta-beta-alpha zinc fingers"/>
    <property type="match status" value="1"/>
</dbReference>
<feature type="region of interest" description="Disordered" evidence="8">
    <location>
        <begin position="1"/>
        <end position="22"/>
    </location>
</feature>
<evidence type="ECO:0000313" key="10">
    <source>
        <dbReference type="EMBL" id="KAJ4479270.1"/>
    </source>
</evidence>
<feature type="region of interest" description="Disordered" evidence="8">
    <location>
        <begin position="155"/>
        <end position="191"/>
    </location>
</feature>
<keyword evidence="5" id="KW-0862">Zinc</keyword>
<keyword evidence="11" id="KW-1185">Reference proteome</keyword>
<evidence type="ECO:0000259" key="9">
    <source>
        <dbReference type="PROSITE" id="PS50157"/>
    </source>
</evidence>
<comment type="caution">
    <text evidence="10">The sequence shown here is derived from an EMBL/GenBank/DDBJ whole genome shotgun (WGS) entry which is preliminary data.</text>
</comment>
<feature type="region of interest" description="Disordered" evidence="8">
    <location>
        <begin position="291"/>
        <end position="320"/>
    </location>
</feature>
<evidence type="ECO:0000256" key="7">
    <source>
        <dbReference type="PROSITE-ProRule" id="PRU00042"/>
    </source>
</evidence>
<dbReference type="InterPro" id="IPR013087">
    <property type="entry name" value="Znf_C2H2_type"/>
</dbReference>
<dbReference type="EMBL" id="JAOTPV010000008">
    <property type="protein sequence ID" value="KAJ4479270.1"/>
    <property type="molecule type" value="Genomic_DNA"/>
</dbReference>
<dbReference type="PANTHER" id="PTHR14003:SF19">
    <property type="entry name" value="YY2 TRANSCRIPTION FACTOR"/>
    <property type="match status" value="1"/>
</dbReference>
<dbReference type="Pfam" id="PF00096">
    <property type="entry name" value="zf-C2H2"/>
    <property type="match status" value="2"/>
</dbReference>
<feature type="domain" description="C2H2-type" evidence="9">
    <location>
        <begin position="22"/>
        <end position="49"/>
    </location>
</feature>
<dbReference type="FunFam" id="3.30.160.60:FF:000744">
    <property type="entry name" value="zinc finger E-box-binding homeobox 1"/>
    <property type="match status" value="1"/>
</dbReference>
<dbReference type="FunFam" id="3.30.160.60:FF:000072">
    <property type="entry name" value="zinc finger protein 143 isoform X1"/>
    <property type="match status" value="1"/>
</dbReference>
<comment type="subcellular location">
    <subcellularLocation>
        <location evidence="1">Nucleus</location>
    </subcellularLocation>
</comment>
<evidence type="ECO:0000256" key="5">
    <source>
        <dbReference type="ARBA" id="ARBA00022833"/>
    </source>
</evidence>
<evidence type="ECO:0000313" key="11">
    <source>
        <dbReference type="Proteomes" id="UP001150266"/>
    </source>
</evidence>
<feature type="region of interest" description="Disordered" evidence="8">
    <location>
        <begin position="230"/>
        <end position="264"/>
    </location>
</feature>
<evidence type="ECO:0000256" key="3">
    <source>
        <dbReference type="ARBA" id="ARBA00022737"/>
    </source>
</evidence>
<feature type="compositionally biased region" description="Low complexity" evidence="8">
    <location>
        <begin position="173"/>
        <end position="187"/>
    </location>
</feature>
<keyword evidence="2" id="KW-0479">Metal-binding</keyword>
<dbReference type="GO" id="GO:0000981">
    <property type="term" value="F:DNA-binding transcription factor activity, RNA polymerase II-specific"/>
    <property type="evidence" value="ECO:0007669"/>
    <property type="project" value="UniProtKB-ARBA"/>
</dbReference>
<dbReference type="GO" id="GO:0005667">
    <property type="term" value="C:transcription regulator complex"/>
    <property type="evidence" value="ECO:0007669"/>
    <property type="project" value="TreeGrafter"/>
</dbReference>
<dbReference type="SMART" id="SM00355">
    <property type="entry name" value="ZnF_C2H2"/>
    <property type="match status" value="4"/>
</dbReference>
<feature type="compositionally biased region" description="Low complexity" evidence="8">
    <location>
        <begin position="1"/>
        <end position="14"/>
    </location>
</feature>
<dbReference type="AlphaFoldDB" id="A0A9W9DPU1"/>
<organism evidence="10 11">
    <name type="scientific">Lentinula aciculospora</name>
    <dbReference type="NCBI Taxonomy" id="153920"/>
    <lineage>
        <taxon>Eukaryota</taxon>
        <taxon>Fungi</taxon>
        <taxon>Dikarya</taxon>
        <taxon>Basidiomycota</taxon>
        <taxon>Agaricomycotina</taxon>
        <taxon>Agaricomycetes</taxon>
        <taxon>Agaricomycetidae</taxon>
        <taxon>Agaricales</taxon>
        <taxon>Marasmiineae</taxon>
        <taxon>Omphalotaceae</taxon>
        <taxon>Lentinula</taxon>
    </lineage>
</organism>
<dbReference type="GO" id="GO:0000785">
    <property type="term" value="C:chromatin"/>
    <property type="evidence" value="ECO:0007669"/>
    <property type="project" value="TreeGrafter"/>
</dbReference>
<feature type="domain" description="C2H2-type" evidence="9">
    <location>
        <begin position="50"/>
        <end position="79"/>
    </location>
</feature>
<sequence>MPKVSVKSRSSDSSGETDGTRFSCQFCDKAFDRSSDYKRHERTHTGEKPHKCTWPECSKSFAQSSGLKTHMNTHTGEQPHQCGYCDSKFGDPSSRSRHRREVHGDEGTHECPFPGCHSTIKRAKMFYDHVHEKHNVHLTPEEIDACNPYIRNGVYQPHRRSRSSRKSTGAKFPTSTASSSPSAPTYAGPIGSPMLELPAPLAIPDIPESYSNFSTGNTCYGYNMSSPFAESAGPSSASSTPSSVYDCNDRQSQLGYYSPQPPAPQANHFEGIRDQTFNFTYLTVPQSYATSTSSRSHSSLGSPALTCRSSIPSPSVSPSPAPEMMRLYPTVHHATPEPELMTGSTSSTGQGNFHGTLNLKEIERDGQMEMFLASIYEGVDSYPMGLENPALSHWDTQPVYGMDGLYVVG</sequence>
<keyword evidence="4 7" id="KW-0863">Zinc-finger</keyword>
<feature type="compositionally biased region" description="Low complexity" evidence="8">
    <location>
        <begin position="230"/>
        <end position="243"/>
    </location>
</feature>
<dbReference type="Gene3D" id="3.30.160.60">
    <property type="entry name" value="Classic Zinc Finger"/>
    <property type="match status" value="3"/>
</dbReference>
<dbReference type="PROSITE" id="PS50157">
    <property type="entry name" value="ZINC_FINGER_C2H2_2"/>
    <property type="match status" value="3"/>
</dbReference>
<gene>
    <name evidence="10" type="ORF">J3R30DRAFT_2740907</name>
</gene>